<comment type="similarity">
    <text evidence="1">Belongs to the putative lipase ROG1 family.</text>
</comment>
<gene>
    <name evidence="3" type="ORF">CcCBS67573_g09588</name>
</gene>
<dbReference type="SUPFAM" id="SSF53474">
    <property type="entry name" value="alpha/beta-Hydrolases"/>
    <property type="match status" value="1"/>
</dbReference>
<keyword evidence="4" id="KW-1185">Reference proteome</keyword>
<proteinExistence type="inferred from homology"/>
<dbReference type="AlphaFoldDB" id="A0A507DRE8"/>
<dbReference type="InterPro" id="IPR007751">
    <property type="entry name" value="DUF676_lipase-like"/>
</dbReference>
<dbReference type="Proteomes" id="UP000320333">
    <property type="component" value="Unassembled WGS sequence"/>
</dbReference>
<dbReference type="InterPro" id="IPR029058">
    <property type="entry name" value="AB_hydrolase_fold"/>
</dbReference>
<organism evidence="3 4">
    <name type="scientific">Chytriomyces confervae</name>
    <dbReference type="NCBI Taxonomy" id="246404"/>
    <lineage>
        <taxon>Eukaryota</taxon>
        <taxon>Fungi</taxon>
        <taxon>Fungi incertae sedis</taxon>
        <taxon>Chytridiomycota</taxon>
        <taxon>Chytridiomycota incertae sedis</taxon>
        <taxon>Chytridiomycetes</taxon>
        <taxon>Chytridiales</taxon>
        <taxon>Chytriomycetaceae</taxon>
        <taxon>Chytriomyces</taxon>
    </lineage>
</organism>
<protein>
    <recommendedName>
        <fullName evidence="2">DUF676 domain-containing protein</fullName>
    </recommendedName>
</protein>
<evidence type="ECO:0000256" key="1">
    <source>
        <dbReference type="ARBA" id="ARBA00007920"/>
    </source>
</evidence>
<reference evidence="3 4" key="1">
    <citation type="journal article" date="2019" name="Sci. Rep.">
        <title>Comparative genomics of chytrid fungi reveal insights into the obligate biotrophic and pathogenic lifestyle of Synchytrium endobioticum.</title>
        <authorList>
            <person name="van de Vossenberg B.T.L.H."/>
            <person name="Warris S."/>
            <person name="Nguyen H.D.T."/>
            <person name="van Gent-Pelzer M.P.E."/>
            <person name="Joly D.L."/>
            <person name="van de Geest H.C."/>
            <person name="Bonants P.J.M."/>
            <person name="Smith D.S."/>
            <person name="Levesque C.A."/>
            <person name="van der Lee T.A.J."/>
        </authorList>
    </citation>
    <scope>NUCLEOTIDE SEQUENCE [LARGE SCALE GENOMIC DNA]</scope>
    <source>
        <strain evidence="3 4">CBS 675.73</strain>
    </source>
</reference>
<dbReference type="Gene3D" id="3.40.50.1820">
    <property type="entry name" value="alpha/beta hydrolase"/>
    <property type="match status" value="1"/>
</dbReference>
<comment type="caution">
    <text evidence="3">The sequence shown here is derived from an EMBL/GenBank/DDBJ whole genome shotgun (WGS) entry which is preliminary data.</text>
</comment>
<dbReference type="Pfam" id="PF05057">
    <property type="entry name" value="DUF676"/>
    <property type="match status" value="1"/>
</dbReference>
<dbReference type="EMBL" id="QEAP01000901">
    <property type="protein sequence ID" value="TPX54314.1"/>
    <property type="molecule type" value="Genomic_DNA"/>
</dbReference>
<dbReference type="PANTHER" id="PTHR12482:SF62">
    <property type="entry name" value="LIPASE ROG1-RELATED"/>
    <property type="match status" value="1"/>
</dbReference>
<feature type="domain" description="DUF676" evidence="2">
    <location>
        <begin position="1"/>
        <end position="178"/>
    </location>
</feature>
<evidence type="ECO:0000313" key="3">
    <source>
        <dbReference type="EMBL" id="TPX54314.1"/>
    </source>
</evidence>
<name>A0A507DRE8_9FUNG</name>
<dbReference type="InterPro" id="IPR044294">
    <property type="entry name" value="Lipase-like"/>
</dbReference>
<evidence type="ECO:0000259" key="2">
    <source>
        <dbReference type="Pfam" id="PF05057"/>
    </source>
</evidence>
<sequence>MHVVVLVHGFTGFATDLAYLAKVINARNAPDTTVFSPTCNEWRTDSGVETQAERVAESLLKHLDERCLNKDVSISLVGHSLGGLVARLAAHKLANQNLKLRHYISVATPHLGSRYKSPIPPDLATVVARQTGRDLFLTEATPILTAMAQSPVLDALASFQTRTAYGCVEHDIPVGFESAVFMVDNPFVKPVSIESIAAPIKGILNSLPVAYSGGLSSLSATQPVLKDISDHANDSAAFQLLTASAEEAVHMKQVEEILTGLNSLTWTKMAIFPSRPLFAHEDVIVKTELWQVQFGSAVIEDIVERLLA</sequence>
<dbReference type="PANTHER" id="PTHR12482">
    <property type="entry name" value="LIPASE ROG1-RELATED-RELATED"/>
    <property type="match status" value="1"/>
</dbReference>
<accession>A0A507DRE8</accession>
<dbReference type="OrthoDB" id="273452at2759"/>
<evidence type="ECO:0000313" key="4">
    <source>
        <dbReference type="Proteomes" id="UP000320333"/>
    </source>
</evidence>